<proteinExistence type="inferred from homology"/>
<dbReference type="AlphaFoldDB" id="A0A1F6TRQ9"/>
<evidence type="ECO:0000313" key="11">
    <source>
        <dbReference type="EMBL" id="OGI47833.1"/>
    </source>
</evidence>
<dbReference type="NCBIfam" id="TIGR00460">
    <property type="entry name" value="fmt"/>
    <property type="match status" value="1"/>
</dbReference>
<dbReference type="PANTHER" id="PTHR11138:SF5">
    <property type="entry name" value="METHIONYL-TRNA FORMYLTRANSFERASE, MITOCHONDRIAL"/>
    <property type="match status" value="1"/>
</dbReference>
<evidence type="ECO:0000256" key="5">
    <source>
        <dbReference type="ARBA" id="ARBA00022679"/>
    </source>
</evidence>
<keyword evidence="5 8" id="KW-0808">Transferase</keyword>
<gene>
    <name evidence="8" type="primary">fmt</name>
    <name evidence="11" type="ORF">A2151_01360</name>
</gene>
<evidence type="ECO:0000256" key="4">
    <source>
        <dbReference type="ARBA" id="ARBA00016014"/>
    </source>
</evidence>
<dbReference type="InterPro" id="IPR037022">
    <property type="entry name" value="Formyl_trans_C_sf"/>
</dbReference>
<comment type="function">
    <text evidence="1 8">Attaches a formyl group to the free amino group of methionyl-tRNA(fMet). The formyl group appears to play a dual role in the initiator identity of N-formylmethionyl-tRNA by promoting its recognition by IF2 and preventing the misappropriation of this tRNA by the elongation apparatus.</text>
</comment>
<accession>A0A1F6TRQ9</accession>
<evidence type="ECO:0000256" key="2">
    <source>
        <dbReference type="ARBA" id="ARBA00010699"/>
    </source>
</evidence>
<evidence type="ECO:0000256" key="6">
    <source>
        <dbReference type="ARBA" id="ARBA00022917"/>
    </source>
</evidence>
<dbReference type="Gene3D" id="3.10.25.10">
    <property type="entry name" value="Formyl transferase, C-terminal domain"/>
    <property type="match status" value="1"/>
</dbReference>
<dbReference type="GO" id="GO:0005829">
    <property type="term" value="C:cytosol"/>
    <property type="evidence" value="ECO:0007669"/>
    <property type="project" value="TreeGrafter"/>
</dbReference>
<feature type="domain" description="Formyl transferase N-terminal" evidence="9">
    <location>
        <begin position="3"/>
        <end position="178"/>
    </location>
</feature>
<dbReference type="Gene3D" id="3.40.50.170">
    <property type="entry name" value="Formyl transferase, N-terminal domain"/>
    <property type="match status" value="1"/>
</dbReference>
<comment type="similarity">
    <text evidence="2 8">Belongs to the Fmt family.</text>
</comment>
<dbReference type="Proteomes" id="UP000178885">
    <property type="component" value="Unassembled WGS sequence"/>
</dbReference>
<evidence type="ECO:0000259" key="9">
    <source>
        <dbReference type="Pfam" id="PF00551"/>
    </source>
</evidence>
<dbReference type="InterPro" id="IPR001555">
    <property type="entry name" value="GART_AS"/>
</dbReference>
<evidence type="ECO:0000256" key="8">
    <source>
        <dbReference type="HAMAP-Rule" id="MF_00182"/>
    </source>
</evidence>
<organism evidence="11 12">
    <name type="scientific">Candidatus Muproteobacteria bacterium RBG_16_65_34</name>
    <dbReference type="NCBI Taxonomy" id="1817760"/>
    <lineage>
        <taxon>Bacteria</taxon>
        <taxon>Pseudomonadati</taxon>
        <taxon>Pseudomonadota</taxon>
        <taxon>Candidatus Muproteobacteria</taxon>
    </lineage>
</organism>
<evidence type="ECO:0000256" key="7">
    <source>
        <dbReference type="ARBA" id="ARBA00048558"/>
    </source>
</evidence>
<evidence type="ECO:0000256" key="1">
    <source>
        <dbReference type="ARBA" id="ARBA00002606"/>
    </source>
</evidence>
<dbReference type="PANTHER" id="PTHR11138">
    <property type="entry name" value="METHIONYL-TRNA FORMYLTRANSFERASE"/>
    <property type="match status" value="1"/>
</dbReference>
<dbReference type="CDD" id="cd08704">
    <property type="entry name" value="Met_tRNA_FMT_C"/>
    <property type="match status" value="1"/>
</dbReference>
<dbReference type="Pfam" id="PF02911">
    <property type="entry name" value="Formyl_trans_C"/>
    <property type="match status" value="1"/>
</dbReference>
<dbReference type="InterPro" id="IPR036477">
    <property type="entry name" value="Formyl_transf_N_sf"/>
</dbReference>
<comment type="catalytic activity">
    <reaction evidence="7 8">
        <text>L-methionyl-tRNA(fMet) + (6R)-10-formyltetrahydrofolate = N-formyl-L-methionyl-tRNA(fMet) + (6S)-5,6,7,8-tetrahydrofolate + H(+)</text>
        <dbReference type="Rhea" id="RHEA:24380"/>
        <dbReference type="Rhea" id="RHEA-COMP:9952"/>
        <dbReference type="Rhea" id="RHEA-COMP:9953"/>
        <dbReference type="ChEBI" id="CHEBI:15378"/>
        <dbReference type="ChEBI" id="CHEBI:57453"/>
        <dbReference type="ChEBI" id="CHEBI:78530"/>
        <dbReference type="ChEBI" id="CHEBI:78844"/>
        <dbReference type="ChEBI" id="CHEBI:195366"/>
        <dbReference type="EC" id="2.1.2.9"/>
    </reaction>
</comment>
<evidence type="ECO:0000256" key="3">
    <source>
        <dbReference type="ARBA" id="ARBA00012261"/>
    </source>
</evidence>
<dbReference type="InterPro" id="IPR041711">
    <property type="entry name" value="Met-tRNA-FMT_N"/>
</dbReference>
<comment type="caution">
    <text evidence="11">The sequence shown here is derived from an EMBL/GenBank/DDBJ whole genome shotgun (WGS) entry which is preliminary data.</text>
</comment>
<dbReference type="InterPro" id="IPR005793">
    <property type="entry name" value="Formyl_trans_C"/>
</dbReference>
<dbReference type="SUPFAM" id="SSF50486">
    <property type="entry name" value="FMT C-terminal domain-like"/>
    <property type="match status" value="1"/>
</dbReference>
<feature type="domain" description="Formyl transferase C-terminal" evidence="10">
    <location>
        <begin position="201"/>
        <end position="299"/>
    </location>
</feature>
<dbReference type="InterPro" id="IPR044135">
    <property type="entry name" value="Met-tRNA-FMT_C"/>
</dbReference>
<dbReference type="InterPro" id="IPR005794">
    <property type="entry name" value="Fmt"/>
</dbReference>
<evidence type="ECO:0000259" key="10">
    <source>
        <dbReference type="Pfam" id="PF02911"/>
    </source>
</evidence>
<dbReference type="GO" id="GO:0004479">
    <property type="term" value="F:methionyl-tRNA formyltransferase activity"/>
    <property type="evidence" value="ECO:0007669"/>
    <property type="project" value="UniProtKB-UniRule"/>
</dbReference>
<dbReference type="SUPFAM" id="SSF53328">
    <property type="entry name" value="Formyltransferase"/>
    <property type="match status" value="1"/>
</dbReference>
<dbReference type="PROSITE" id="PS00373">
    <property type="entry name" value="GART"/>
    <property type="match status" value="1"/>
</dbReference>
<reference evidence="11 12" key="1">
    <citation type="journal article" date="2016" name="Nat. Commun.">
        <title>Thousands of microbial genomes shed light on interconnected biogeochemical processes in an aquifer system.</title>
        <authorList>
            <person name="Anantharaman K."/>
            <person name="Brown C.T."/>
            <person name="Hug L.A."/>
            <person name="Sharon I."/>
            <person name="Castelle C.J."/>
            <person name="Probst A.J."/>
            <person name="Thomas B.C."/>
            <person name="Singh A."/>
            <person name="Wilkins M.J."/>
            <person name="Karaoz U."/>
            <person name="Brodie E.L."/>
            <person name="Williams K.H."/>
            <person name="Hubbard S.S."/>
            <person name="Banfield J.F."/>
        </authorList>
    </citation>
    <scope>NUCLEOTIDE SEQUENCE [LARGE SCALE GENOMIC DNA]</scope>
</reference>
<sequence length="309" mass="32778">MNLVFAGTPAFVVPALEALIRAGHKILAVYTQPDRPAGRGRRLAAGPVKEFALAHGLEVRQPERLQGRAGELRALNPEAMIVIAYGVILPPDVLAVPKYGCLNVHASLLPRWRGAAPIARALEAGDTVTGVTVMQMDAGLDTGPMLLKAETPIRDTDTAQTLHDRLAEIGAQTLVAALEQLGRGALRPEPQNAAQAGYAKKLKKEEARIDWSAPAAVIHRKIRAFNPYPVACTAFNGRVLRLWEVGPLEPAPTRGTPGEIVRADAGGIRVRAGDAIVNVTRLQAEGAKALSAAEFLNGTRLAPGDRLGA</sequence>
<dbReference type="STRING" id="1817760.A2151_01360"/>
<dbReference type="InterPro" id="IPR002376">
    <property type="entry name" value="Formyl_transf_N"/>
</dbReference>
<dbReference type="InterPro" id="IPR011034">
    <property type="entry name" value="Formyl_transferase-like_C_sf"/>
</dbReference>
<dbReference type="CDD" id="cd08646">
    <property type="entry name" value="FMT_core_Met-tRNA-FMT_N"/>
    <property type="match status" value="1"/>
</dbReference>
<dbReference type="EMBL" id="MFSU01000045">
    <property type="protein sequence ID" value="OGI47833.1"/>
    <property type="molecule type" value="Genomic_DNA"/>
</dbReference>
<dbReference type="HAMAP" id="MF_00182">
    <property type="entry name" value="Formyl_trans"/>
    <property type="match status" value="1"/>
</dbReference>
<name>A0A1F6TRQ9_9PROT</name>
<dbReference type="Pfam" id="PF00551">
    <property type="entry name" value="Formyl_trans_N"/>
    <property type="match status" value="1"/>
</dbReference>
<dbReference type="FunFam" id="3.40.50.12230:FF:000001">
    <property type="entry name" value="Methionyl-tRNA formyltransferase"/>
    <property type="match status" value="1"/>
</dbReference>
<evidence type="ECO:0000313" key="12">
    <source>
        <dbReference type="Proteomes" id="UP000178885"/>
    </source>
</evidence>
<dbReference type="EC" id="2.1.2.9" evidence="3 8"/>
<keyword evidence="6 8" id="KW-0648">Protein biosynthesis</keyword>
<protein>
    <recommendedName>
        <fullName evidence="4 8">Methionyl-tRNA formyltransferase</fullName>
        <ecNumber evidence="3 8">2.1.2.9</ecNumber>
    </recommendedName>
</protein>
<feature type="binding site" evidence="8">
    <location>
        <begin position="107"/>
        <end position="110"/>
    </location>
    <ligand>
        <name>(6S)-5,6,7,8-tetrahydrofolate</name>
        <dbReference type="ChEBI" id="CHEBI:57453"/>
    </ligand>
</feature>